<evidence type="ECO:0000259" key="5">
    <source>
        <dbReference type="Pfam" id="PF00535"/>
    </source>
</evidence>
<evidence type="ECO:0000256" key="4">
    <source>
        <dbReference type="ARBA" id="ARBA00022679"/>
    </source>
</evidence>
<dbReference type="InterPro" id="IPR001173">
    <property type="entry name" value="Glyco_trans_2-like"/>
</dbReference>
<dbReference type="KEGG" id="amin:AUMI_12850"/>
<accession>A0A182C1N2</accession>
<evidence type="ECO:0000313" key="6">
    <source>
        <dbReference type="EMBL" id="BAU98827.1"/>
    </source>
</evidence>
<protein>
    <submittedName>
        <fullName evidence="6">Glycosyltransferase</fullName>
    </submittedName>
</protein>
<keyword evidence="4 6" id="KW-0808">Transferase</keyword>
<name>A0A182C1N2_9MICO</name>
<comment type="pathway">
    <text evidence="1">Cell wall biogenesis; cell wall polysaccharide biosynthesis.</text>
</comment>
<evidence type="ECO:0000313" key="7">
    <source>
        <dbReference type="Proteomes" id="UP000243847"/>
    </source>
</evidence>
<keyword evidence="3" id="KW-0328">Glycosyltransferase</keyword>
<evidence type="ECO:0000256" key="3">
    <source>
        <dbReference type="ARBA" id="ARBA00022676"/>
    </source>
</evidence>
<dbReference type="AlphaFoldDB" id="A0A182C1N2"/>
<proteinExistence type="inferred from homology"/>
<evidence type="ECO:0000256" key="2">
    <source>
        <dbReference type="ARBA" id="ARBA00006739"/>
    </source>
</evidence>
<dbReference type="SUPFAM" id="SSF53448">
    <property type="entry name" value="Nucleotide-diphospho-sugar transferases"/>
    <property type="match status" value="1"/>
</dbReference>
<dbReference type="Pfam" id="PF00535">
    <property type="entry name" value="Glycos_transf_2"/>
    <property type="match status" value="1"/>
</dbReference>
<evidence type="ECO:0000256" key="1">
    <source>
        <dbReference type="ARBA" id="ARBA00004776"/>
    </source>
</evidence>
<dbReference type="PANTHER" id="PTHR43179">
    <property type="entry name" value="RHAMNOSYLTRANSFERASE WBBL"/>
    <property type="match status" value="1"/>
</dbReference>
<dbReference type="PANTHER" id="PTHR43179:SF12">
    <property type="entry name" value="GALACTOFURANOSYLTRANSFERASE GLFT2"/>
    <property type="match status" value="1"/>
</dbReference>
<comment type="similarity">
    <text evidence="2">Belongs to the glycosyltransferase 2 family.</text>
</comment>
<dbReference type="InterPro" id="IPR029044">
    <property type="entry name" value="Nucleotide-diphossugar_trans"/>
</dbReference>
<organism evidence="6 7">
    <name type="scientific">Aurantimicrobium minutum</name>
    <dbReference type="NCBI Taxonomy" id="708131"/>
    <lineage>
        <taxon>Bacteria</taxon>
        <taxon>Bacillati</taxon>
        <taxon>Actinomycetota</taxon>
        <taxon>Actinomycetes</taxon>
        <taxon>Micrococcales</taxon>
        <taxon>Microbacteriaceae</taxon>
        <taxon>Aurantimicrobium</taxon>
    </lineage>
</organism>
<feature type="domain" description="Glycosyltransferase 2-like" evidence="5">
    <location>
        <begin position="7"/>
        <end position="115"/>
    </location>
</feature>
<dbReference type="Gene3D" id="3.90.550.10">
    <property type="entry name" value="Spore Coat Polysaccharide Biosynthesis Protein SpsA, Chain A"/>
    <property type="match status" value="1"/>
</dbReference>
<dbReference type="GO" id="GO:0016757">
    <property type="term" value="F:glycosyltransferase activity"/>
    <property type="evidence" value="ECO:0007669"/>
    <property type="project" value="UniProtKB-KW"/>
</dbReference>
<reference evidence="6 7" key="1">
    <citation type="journal article" date="2016" name="Genome Announc.">
        <title>Complete Genome Sequence of Aurantimicrobium minutum Type Strain KNCT, a Planktonic Ultramicrobacterium Isolated from River Water.</title>
        <authorList>
            <person name="Nakai R."/>
            <person name="Fujisawa T."/>
            <person name="Nakamura Y."/>
            <person name="Nishide H."/>
            <person name="Uchiyama I."/>
            <person name="Baba T."/>
            <person name="Toyoda A."/>
            <person name="Fujiyama A."/>
            <person name="Naganuma T."/>
            <person name="Niki H."/>
        </authorList>
    </citation>
    <scope>NUCLEOTIDE SEQUENCE [LARGE SCALE GENOMIC DNA]</scope>
    <source>
        <strain evidence="6 7">KNC</strain>
    </source>
</reference>
<dbReference type="Proteomes" id="UP000243847">
    <property type="component" value="Chromosome sequence1"/>
</dbReference>
<dbReference type="EMBL" id="AP017457">
    <property type="protein sequence ID" value="BAU98827.1"/>
    <property type="molecule type" value="Genomic_DNA"/>
</dbReference>
<gene>
    <name evidence="6" type="ORF">AUMI_12850</name>
</gene>
<sequence>MVLTMGERPEELRRAVRSVLAQRLVELDVVVVGNGWRPEFLPGGVRGIFLPENVGIPAGRNAGAREVSGEYIFFLDDDAELSDGLFLHNALSLLQADSDLGLIQPRITDPSGEQTPTRWIPRLRKGDPKVSSYVFSVLEAAVVMPRRVFDDIGGWGDPYFYAHEGIELAWRTWNAGKKVWYCGDLVVHHPVTSPTRHSTYYRLNARNRVWLAKRNLPWVLVPFYVLSWTGVQLVRSVRQRGAGLGAWLGGWVEGWRTNPGGRVGMRWLTVWRMTRAGRLPIL</sequence>